<evidence type="ECO:0000313" key="2">
    <source>
        <dbReference type="EMBL" id="GAA5000523.1"/>
    </source>
</evidence>
<dbReference type="Gene3D" id="3.10.450.50">
    <property type="match status" value="1"/>
</dbReference>
<protein>
    <recommendedName>
        <fullName evidence="4">Nuclear transport factor 2 family protein</fullName>
    </recommendedName>
</protein>
<comment type="caution">
    <text evidence="2">The sequence shown here is derived from an EMBL/GenBank/DDBJ whole genome shotgun (WGS) entry which is preliminary data.</text>
</comment>
<evidence type="ECO:0000256" key="1">
    <source>
        <dbReference type="SAM" id="MobiDB-lite"/>
    </source>
</evidence>
<evidence type="ECO:0008006" key="4">
    <source>
        <dbReference type="Google" id="ProtNLM"/>
    </source>
</evidence>
<organism evidence="2 3">
    <name type="scientific">Streptomyces siamensis</name>
    <dbReference type="NCBI Taxonomy" id="1274986"/>
    <lineage>
        <taxon>Bacteria</taxon>
        <taxon>Bacillati</taxon>
        <taxon>Actinomycetota</taxon>
        <taxon>Actinomycetes</taxon>
        <taxon>Kitasatosporales</taxon>
        <taxon>Streptomycetaceae</taxon>
        <taxon>Streptomyces</taxon>
    </lineage>
</organism>
<dbReference type="Proteomes" id="UP001501759">
    <property type="component" value="Unassembled WGS sequence"/>
</dbReference>
<reference evidence="3" key="1">
    <citation type="journal article" date="2019" name="Int. J. Syst. Evol. Microbiol.">
        <title>The Global Catalogue of Microorganisms (GCM) 10K type strain sequencing project: providing services to taxonomists for standard genome sequencing and annotation.</title>
        <authorList>
            <consortium name="The Broad Institute Genomics Platform"/>
            <consortium name="The Broad Institute Genome Sequencing Center for Infectious Disease"/>
            <person name="Wu L."/>
            <person name="Ma J."/>
        </authorList>
    </citation>
    <scope>NUCLEOTIDE SEQUENCE [LARGE SCALE GENOMIC DNA]</scope>
    <source>
        <strain evidence="3">JCM 18409</strain>
    </source>
</reference>
<accession>A0ABP9IM47</accession>
<sequence length="144" mass="15645">MATVPPVSPPSHRTRARGVPGPPFGWRPAGTGVTLSGMTIQVAKLSDPAVRAFVTAVNAHDREAFKAVLSPGATMSDDGSDRDLDDWTDREIFSTHGHMDVDNESDGGRALIARYSNDTWGEMKTKWRFTVDDGKISRFETGQA</sequence>
<proteinExistence type="predicted"/>
<dbReference type="InterPro" id="IPR032710">
    <property type="entry name" value="NTF2-like_dom_sf"/>
</dbReference>
<dbReference type="SUPFAM" id="SSF54427">
    <property type="entry name" value="NTF2-like"/>
    <property type="match status" value="1"/>
</dbReference>
<name>A0ABP9IM47_9ACTN</name>
<evidence type="ECO:0000313" key="3">
    <source>
        <dbReference type="Proteomes" id="UP001501759"/>
    </source>
</evidence>
<dbReference type="EMBL" id="BAABKB010000002">
    <property type="protein sequence ID" value="GAA5000523.1"/>
    <property type="molecule type" value="Genomic_DNA"/>
</dbReference>
<keyword evidence="3" id="KW-1185">Reference proteome</keyword>
<gene>
    <name evidence="2" type="ORF">GCM10023335_14700</name>
</gene>
<feature type="region of interest" description="Disordered" evidence="1">
    <location>
        <begin position="1"/>
        <end position="25"/>
    </location>
</feature>